<proteinExistence type="predicted"/>
<comment type="caution">
    <text evidence="2">The sequence shown here is derived from an EMBL/GenBank/DDBJ whole genome shotgun (WGS) entry which is preliminary data.</text>
</comment>
<evidence type="ECO:0000313" key="2">
    <source>
        <dbReference type="EMBL" id="KAH6686911.1"/>
    </source>
</evidence>
<organism evidence="2 3">
    <name type="scientific">Plectosphaerella plurivora</name>
    <dbReference type="NCBI Taxonomy" id="936078"/>
    <lineage>
        <taxon>Eukaryota</taxon>
        <taxon>Fungi</taxon>
        <taxon>Dikarya</taxon>
        <taxon>Ascomycota</taxon>
        <taxon>Pezizomycotina</taxon>
        <taxon>Sordariomycetes</taxon>
        <taxon>Hypocreomycetidae</taxon>
        <taxon>Glomerellales</taxon>
        <taxon>Plectosphaerellaceae</taxon>
        <taxon>Plectosphaerella</taxon>
    </lineage>
</organism>
<evidence type="ECO:0000256" key="1">
    <source>
        <dbReference type="SAM" id="MobiDB-lite"/>
    </source>
</evidence>
<dbReference type="AlphaFoldDB" id="A0A9P8VB09"/>
<evidence type="ECO:0000313" key="3">
    <source>
        <dbReference type="Proteomes" id="UP000770015"/>
    </source>
</evidence>
<reference evidence="2" key="1">
    <citation type="journal article" date="2021" name="Nat. Commun.">
        <title>Genetic determinants of endophytism in the Arabidopsis root mycobiome.</title>
        <authorList>
            <person name="Mesny F."/>
            <person name="Miyauchi S."/>
            <person name="Thiergart T."/>
            <person name="Pickel B."/>
            <person name="Atanasova L."/>
            <person name="Karlsson M."/>
            <person name="Huettel B."/>
            <person name="Barry K.W."/>
            <person name="Haridas S."/>
            <person name="Chen C."/>
            <person name="Bauer D."/>
            <person name="Andreopoulos W."/>
            <person name="Pangilinan J."/>
            <person name="LaButti K."/>
            <person name="Riley R."/>
            <person name="Lipzen A."/>
            <person name="Clum A."/>
            <person name="Drula E."/>
            <person name="Henrissat B."/>
            <person name="Kohler A."/>
            <person name="Grigoriev I.V."/>
            <person name="Martin F.M."/>
            <person name="Hacquard S."/>
        </authorList>
    </citation>
    <scope>NUCLEOTIDE SEQUENCE</scope>
    <source>
        <strain evidence="2">MPI-SDFR-AT-0117</strain>
    </source>
</reference>
<keyword evidence="3" id="KW-1185">Reference proteome</keyword>
<protein>
    <submittedName>
        <fullName evidence="2">Uncharacterized protein</fullName>
    </submittedName>
</protein>
<sequence>MGNDVSVQVRPTGREPGRLVLESPIQSKACFLWQLRQPADHVSPRSIMATLVLSHPHRDDEEGTSSGMIPGLATSDCPKLLGCARRKSFFVTGNMTSFGGHPAKRFAPNAPLRQRHPPRQHPPSSSPPSGCSPVCDHAIPTLAWWQVFRCFCLFSRSSPTASRRTDQKRRLNQQDMPPPRSFCRGHYQPLPFCSSLFHYCAAAT</sequence>
<accession>A0A9P8VB09</accession>
<dbReference type="EMBL" id="JAGSXJ010000012">
    <property type="protein sequence ID" value="KAH6686911.1"/>
    <property type="molecule type" value="Genomic_DNA"/>
</dbReference>
<feature type="region of interest" description="Disordered" evidence="1">
    <location>
        <begin position="100"/>
        <end position="130"/>
    </location>
</feature>
<gene>
    <name evidence="2" type="ORF">F5X68DRAFT_13281</name>
</gene>
<dbReference type="Proteomes" id="UP000770015">
    <property type="component" value="Unassembled WGS sequence"/>
</dbReference>
<name>A0A9P8VB09_9PEZI</name>